<dbReference type="EMBL" id="CAJPDT010000099">
    <property type="protein sequence ID" value="CAF9937400.1"/>
    <property type="molecule type" value="Genomic_DNA"/>
</dbReference>
<protein>
    <submittedName>
        <fullName evidence="1">Uncharacterized protein</fullName>
    </submittedName>
</protein>
<gene>
    <name evidence="1" type="ORF">IMSHALPRED_011125</name>
</gene>
<evidence type="ECO:0000313" key="2">
    <source>
        <dbReference type="Proteomes" id="UP000664534"/>
    </source>
</evidence>
<reference evidence="1" key="1">
    <citation type="submission" date="2021-03" db="EMBL/GenBank/DDBJ databases">
        <authorList>
            <person name="Tagirdzhanova G."/>
        </authorList>
    </citation>
    <scope>NUCLEOTIDE SEQUENCE</scope>
</reference>
<evidence type="ECO:0000313" key="1">
    <source>
        <dbReference type="EMBL" id="CAF9937400.1"/>
    </source>
</evidence>
<accession>A0A8H3IZR5</accession>
<dbReference type="AlphaFoldDB" id="A0A8H3IZR5"/>
<sequence>MSSTSVYRYISNMLGVSKFLYFSKPEEPPKAEELGLARRAGSTYVLPSTIDYSDRGIVWIRATAAIWATNRQVYNECTTLMYGNNTFLIDIRYDKVGFLYQWILPQTSLIPKRIFNFADSIAPRNKALMRKFHVRAGYNPNNPASFFFGMAKLVDTINSEYLARGLRCQVSTFCDFLKELHEIRELRISYHGGSEENYAFLQLVMESFWHLENTRTVNVRDSERVDEVLATRLQEHLTDAYTKNSLLRLPLELREDVYRHAIPHTLNKGTGDSKVIR</sequence>
<proteinExistence type="predicted"/>
<keyword evidence="2" id="KW-1185">Reference proteome</keyword>
<organism evidence="1 2">
    <name type="scientific">Imshaugia aleurites</name>
    <dbReference type="NCBI Taxonomy" id="172621"/>
    <lineage>
        <taxon>Eukaryota</taxon>
        <taxon>Fungi</taxon>
        <taxon>Dikarya</taxon>
        <taxon>Ascomycota</taxon>
        <taxon>Pezizomycotina</taxon>
        <taxon>Lecanoromycetes</taxon>
        <taxon>OSLEUM clade</taxon>
        <taxon>Lecanoromycetidae</taxon>
        <taxon>Lecanorales</taxon>
        <taxon>Lecanorineae</taxon>
        <taxon>Parmeliaceae</taxon>
        <taxon>Imshaugia</taxon>
    </lineage>
</organism>
<dbReference type="Proteomes" id="UP000664534">
    <property type="component" value="Unassembled WGS sequence"/>
</dbReference>
<comment type="caution">
    <text evidence="1">The sequence shown here is derived from an EMBL/GenBank/DDBJ whole genome shotgun (WGS) entry which is preliminary data.</text>
</comment>
<name>A0A8H3IZR5_9LECA</name>
<dbReference type="OrthoDB" id="62952at2759"/>